<evidence type="ECO:0000313" key="3">
    <source>
        <dbReference type="Proteomes" id="UP000005104"/>
    </source>
</evidence>
<feature type="region of interest" description="Disordered" evidence="1">
    <location>
        <begin position="1"/>
        <end position="52"/>
    </location>
</feature>
<dbReference type="EMBL" id="CM001441">
    <property type="protein sequence ID" value="EHQ90259.1"/>
    <property type="molecule type" value="Genomic_DNA"/>
</dbReference>
<dbReference type="HOGENOM" id="CLU_3079262_0_0_9"/>
<accession>H5XVV3</accession>
<evidence type="ECO:0000256" key="1">
    <source>
        <dbReference type="SAM" id="MobiDB-lite"/>
    </source>
</evidence>
<dbReference type="AlphaFoldDB" id="H5XVV3"/>
<gene>
    <name evidence="2" type="ORF">DesyoDRAFT_3227</name>
</gene>
<proteinExistence type="predicted"/>
<sequence length="52" mass="5783">MPSQKRPVANQAESQPSKPDSQNSPLTNTRGKIKDDVIFAKDKSPDDLEIME</sequence>
<dbReference type="Proteomes" id="UP000005104">
    <property type="component" value="Chromosome"/>
</dbReference>
<feature type="compositionally biased region" description="Basic and acidic residues" evidence="1">
    <location>
        <begin position="32"/>
        <end position="46"/>
    </location>
</feature>
<feature type="compositionally biased region" description="Polar residues" evidence="1">
    <location>
        <begin position="11"/>
        <end position="30"/>
    </location>
</feature>
<dbReference type="OrthoDB" id="1799590at2"/>
<dbReference type="RefSeq" id="WP_007784565.1">
    <property type="nucleotide sequence ID" value="NZ_CM001441.1"/>
</dbReference>
<evidence type="ECO:0000313" key="2">
    <source>
        <dbReference type="EMBL" id="EHQ90259.1"/>
    </source>
</evidence>
<organism evidence="2 3">
    <name type="scientific">Desulfosporosinus youngiae DSM 17734</name>
    <dbReference type="NCBI Taxonomy" id="768710"/>
    <lineage>
        <taxon>Bacteria</taxon>
        <taxon>Bacillati</taxon>
        <taxon>Bacillota</taxon>
        <taxon>Clostridia</taxon>
        <taxon>Eubacteriales</taxon>
        <taxon>Desulfitobacteriaceae</taxon>
        <taxon>Desulfosporosinus</taxon>
    </lineage>
</organism>
<protein>
    <submittedName>
        <fullName evidence="2">Uncharacterized protein</fullName>
    </submittedName>
</protein>
<name>H5XVV3_9FIRM</name>
<keyword evidence="3" id="KW-1185">Reference proteome</keyword>
<reference evidence="2 3" key="1">
    <citation type="submission" date="2011-11" db="EMBL/GenBank/DDBJ databases">
        <title>The Noncontiguous Finished genome of Desulfosporosinus youngiae DSM 17734.</title>
        <authorList>
            <consortium name="US DOE Joint Genome Institute (JGI-PGF)"/>
            <person name="Lucas S."/>
            <person name="Han J."/>
            <person name="Lapidus A."/>
            <person name="Cheng J.-F."/>
            <person name="Goodwin L."/>
            <person name="Pitluck S."/>
            <person name="Peters L."/>
            <person name="Ovchinnikova G."/>
            <person name="Lu M."/>
            <person name="Land M.L."/>
            <person name="Hauser L."/>
            <person name="Pester M."/>
            <person name="Spring S."/>
            <person name="Ollivier B."/>
            <person name="Rattei T."/>
            <person name="Klenk H.-P."/>
            <person name="Wagner M."/>
            <person name="Loy A."/>
            <person name="Woyke T.J."/>
        </authorList>
    </citation>
    <scope>NUCLEOTIDE SEQUENCE [LARGE SCALE GENOMIC DNA]</scope>
    <source>
        <strain evidence="2 3">DSM 17734</strain>
    </source>
</reference>